<evidence type="ECO:0000256" key="1">
    <source>
        <dbReference type="SAM" id="MobiDB-lite"/>
    </source>
</evidence>
<sequence>MKCLKKIMAAVLSAVIIFQSGGATAFAGETISPPGASVSARESEPKAADSVTYLDYDPVGAKWQEKTKAAGEYTEVKSSDTKWRTGWYVVSGAAIIQKRINVEGDVHLILKDGCDLHADLGINVSQGNSLTIYGQTVPVVDAASIWYIPKTTNATGKLRARTQDEAAIGGNSSIRKEKAGEDGGVITINGGFVDARSERGAGIGGGFGWKNGCAGGTVTINGGLVNASSGYGAGIGGGNGGYFKPEDSNGGAGGTVTINGGLVSASSGYGAGIGGGSGGKGDNKKGGNGGSGGTVTISGGTVVARSKNGVGIGGGCGINKGDNGTFSTGTAGSAVLIASSIADESNRDKWSGLIFESLEYEEYEEKGQKIKSSGTVYGNPTLALDATIYEGMTLTVPENATLTVGTETMLTLNGEMTLDGKLAINGKLTLGGKLTLNGKLTNHGTLTSTGSGGIMPEENRLPQAAPAAPAVISVTDTSVVLGAVAEGKTTVKYAYATGSEEAGSIPADRWTDSTTFSGLEPATLYTFYARYEANGIYLASISSGTAQYTAPAASGDGSSSSGGGSVNPGGGSSSGGGSVNPGGGSTGKVTTDKDSQSKAATTTAPTEVKVESGTASATVRAENVAQAIRQAEENKSTQIVFAVSEKDAGNADMIRLTISRADLRQLLSKTEADLVVKTPAGDVILSQDTLEQVLLAAEGADLTVGVARVTEPTRAQRQAAGDGGCIVEVTLESQNKAITTPGGSALTIGLEIPAALLGKKVAAIRIPADGETEKLTGKTVTRGTKQYYEFAVTHPSTFALVDAATLEEAAYPQKGEQLTDSRTGMVYKVTKAGAAGGTVQFAKAKDTRAKTITIPDKVTFDGITYKVTSIAAGALKNNKEATRVVIGKNVTVIGAGAFSGCTKLKSVTIGKGVTTIQSRAFYNCKSLTTLTLPASVAEIGDYAFKGLTGLGTLKVNSTRLTARTLAGLSMKGISTKTVIKVPKSKVKAYKTLFVKKGLNKKVVVKSL</sequence>
<dbReference type="PANTHER" id="PTHR45661:SF3">
    <property type="entry name" value="IG-LIKE DOMAIN-CONTAINING PROTEIN"/>
    <property type="match status" value="1"/>
</dbReference>
<reference evidence="3 4" key="1">
    <citation type="submission" date="2015-11" db="EMBL/GenBank/DDBJ databases">
        <title>Butyribacter intestini gen. nov., sp. nov., a butyric acid-producing bacterium of the family Lachnospiraceae isolated from the human faeces.</title>
        <authorList>
            <person name="Zou Y."/>
            <person name="Xue W."/>
            <person name="Luo G."/>
            <person name="Lv M."/>
        </authorList>
    </citation>
    <scope>NUCLEOTIDE SEQUENCE [LARGE SCALE GENOMIC DNA]</scope>
    <source>
        <strain evidence="3 4">ACET-33324</strain>
    </source>
</reference>
<name>A0A0V8QC63_9FIRM</name>
<dbReference type="Pfam" id="PF13306">
    <property type="entry name" value="LRR_5"/>
    <property type="match status" value="1"/>
</dbReference>
<evidence type="ECO:0008006" key="5">
    <source>
        <dbReference type="Google" id="ProtNLM"/>
    </source>
</evidence>
<comment type="caution">
    <text evidence="3">The sequence shown here is derived from an EMBL/GenBank/DDBJ whole genome shotgun (WGS) entry which is preliminary data.</text>
</comment>
<feature type="signal peptide" evidence="2">
    <location>
        <begin position="1"/>
        <end position="25"/>
    </location>
</feature>
<gene>
    <name evidence="3" type="ORF">ASU35_13705</name>
</gene>
<dbReference type="AlphaFoldDB" id="A0A0V8QC63"/>
<dbReference type="Proteomes" id="UP000054874">
    <property type="component" value="Unassembled WGS sequence"/>
</dbReference>
<dbReference type="OrthoDB" id="1816487at2"/>
<feature type="region of interest" description="Disordered" evidence="1">
    <location>
        <begin position="548"/>
        <end position="614"/>
    </location>
</feature>
<accession>A0A0V8QC63</accession>
<dbReference type="RefSeq" id="WP_058353547.1">
    <property type="nucleotide sequence ID" value="NZ_CABMMD010000181.1"/>
</dbReference>
<dbReference type="SUPFAM" id="SSF52058">
    <property type="entry name" value="L domain-like"/>
    <property type="match status" value="1"/>
</dbReference>
<dbReference type="InterPro" id="IPR026906">
    <property type="entry name" value="LRR_5"/>
</dbReference>
<evidence type="ECO:0000313" key="3">
    <source>
        <dbReference type="EMBL" id="KSV58200.1"/>
    </source>
</evidence>
<evidence type="ECO:0000313" key="4">
    <source>
        <dbReference type="Proteomes" id="UP000054874"/>
    </source>
</evidence>
<dbReference type="PANTHER" id="PTHR45661">
    <property type="entry name" value="SURFACE ANTIGEN"/>
    <property type="match status" value="1"/>
</dbReference>
<protein>
    <recommendedName>
        <fullName evidence="5">Fibronectin type-III domain-containing protein</fullName>
    </recommendedName>
</protein>
<feature type="compositionally biased region" description="Gly residues" evidence="1">
    <location>
        <begin position="560"/>
        <end position="586"/>
    </location>
</feature>
<evidence type="ECO:0000256" key="2">
    <source>
        <dbReference type="SAM" id="SignalP"/>
    </source>
</evidence>
<keyword evidence="4" id="KW-1185">Reference proteome</keyword>
<dbReference type="EMBL" id="LNAM01000181">
    <property type="protein sequence ID" value="KSV58200.1"/>
    <property type="molecule type" value="Genomic_DNA"/>
</dbReference>
<dbReference type="InterPro" id="IPR032675">
    <property type="entry name" value="LRR_dom_sf"/>
</dbReference>
<feature type="chain" id="PRO_5038487300" description="Fibronectin type-III domain-containing protein" evidence="2">
    <location>
        <begin position="26"/>
        <end position="1007"/>
    </location>
</feature>
<dbReference type="Gene3D" id="3.80.10.10">
    <property type="entry name" value="Ribonuclease Inhibitor"/>
    <property type="match status" value="1"/>
</dbReference>
<proteinExistence type="predicted"/>
<organism evidence="3 4">
    <name type="scientific">Acetivibrio ethanolgignens</name>
    <dbReference type="NCBI Taxonomy" id="290052"/>
    <lineage>
        <taxon>Bacteria</taxon>
        <taxon>Bacillati</taxon>
        <taxon>Bacillota</taxon>
        <taxon>Clostridia</taxon>
        <taxon>Eubacteriales</taxon>
        <taxon>Oscillospiraceae</taxon>
        <taxon>Acetivibrio</taxon>
    </lineage>
</organism>
<keyword evidence="2" id="KW-0732">Signal</keyword>
<dbReference type="Pfam" id="PF18889">
    <property type="entry name" value="Beta_helix_3"/>
    <property type="match status" value="4"/>
</dbReference>
<dbReference type="STRING" id="290052.ASU35_13705"/>
<dbReference type="InterPro" id="IPR053139">
    <property type="entry name" value="Surface_bspA-like"/>
</dbReference>